<reference evidence="1" key="1">
    <citation type="journal article" date="2007" name="Science">
        <title>Draft genome of the filarial nematode parasite Brugia malayi.</title>
        <authorList>
            <person name="Ghedin E."/>
            <person name="Wang S."/>
            <person name="Spiro D."/>
            <person name="Caler E."/>
            <person name="Zhao Q."/>
            <person name="Crabtree J."/>
            <person name="Allen J.E."/>
            <person name="Delcher A.L."/>
            <person name="Guiliano D.B."/>
            <person name="Miranda-Saavedra D."/>
            <person name="Angiuoli S.V."/>
            <person name="Creasy T."/>
            <person name="Amedeo P."/>
            <person name="Haas B."/>
            <person name="El-Sayed N.M."/>
            <person name="Wortman J.R."/>
            <person name="Feldblyum T."/>
            <person name="Tallon L."/>
            <person name="Schatz M."/>
            <person name="Shumway M."/>
            <person name="Koo H."/>
            <person name="Salzberg S.L."/>
            <person name="Schobel S."/>
            <person name="Pertea M."/>
            <person name="Pop M."/>
            <person name="White O."/>
            <person name="Barton G.J."/>
            <person name="Carlow C.K."/>
            <person name="Crawford M.J."/>
            <person name="Daub J."/>
            <person name="Dimmic M.W."/>
            <person name="Estes C.F."/>
            <person name="Foster J.M."/>
            <person name="Ganatra M."/>
            <person name="Gregory W.F."/>
            <person name="Johnson N.M."/>
            <person name="Jin J."/>
            <person name="Komuniecki R."/>
            <person name="Korf I."/>
            <person name="Kumar S."/>
            <person name="Laney S."/>
            <person name="Li B.W."/>
            <person name="Li W."/>
            <person name="Lindblom T.H."/>
            <person name="Lustigman S."/>
            <person name="Ma D."/>
            <person name="Maina C.V."/>
            <person name="Martin D.M."/>
            <person name="McCarter J.P."/>
            <person name="McReynolds L."/>
            <person name="Mitreva M."/>
            <person name="Nutman T.B."/>
            <person name="Parkinson J."/>
            <person name="Peregrin-Alvarez J.M."/>
            <person name="Poole C."/>
            <person name="Ren Q."/>
            <person name="Saunders L."/>
            <person name="Sluder A.E."/>
            <person name="Smith K."/>
            <person name="Stanke M."/>
            <person name="Unnasch T.R."/>
            <person name="Ware J."/>
            <person name="Wei A.D."/>
            <person name="Weil G."/>
            <person name="Williams D.J."/>
            <person name="Zhang Y."/>
            <person name="Williams S.A."/>
            <person name="Fraser-Liggett C."/>
            <person name="Slatko B."/>
            <person name="Blaxter M.L."/>
            <person name="Scott A.L."/>
        </authorList>
    </citation>
    <scope>NUCLEOTIDE SEQUENCE</scope>
    <source>
        <strain evidence="1">FR3</strain>
    </source>
</reference>
<proteinExistence type="predicted"/>
<sequence>MVIVVVTVVNSDIDRNSVPRLGLIVEMIGCDGCCLATGMYPPRNKDDDRS</sequence>
<accession>A0A1I9G0L6</accession>
<protein>
    <submittedName>
        <fullName evidence="1">Bm10282</fullName>
    </submittedName>
</protein>
<dbReference type="AlphaFoldDB" id="A0A1I9G0L6"/>
<organism evidence="1">
    <name type="scientific">Brugia malayi</name>
    <name type="common">Filarial nematode worm</name>
    <dbReference type="NCBI Taxonomy" id="6279"/>
    <lineage>
        <taxon>Eukaryota</taxon>
        <taxon>Metazoa</taxon>
        <taxon>Ecdysozoa</taxon>
        <taxon>Nematoda</taxon>
        <taxon>Chromadorea</taxon>
        <taxon>Rhabditida</taxon>
        <taxon>Spirurina</taxon>
        <taxon>Spiruromorpha</taxon>
        <taxon>Filarioidea</taxon>
        <taxon>Onchocercidae</taxon>
        <taxon>Brugia</taxon>
    </lineage>
</organism>
<name>A0A1I9G0L6_BRUMA</name>
<dbReference type="EMBL" id="LN856984">
    <property type="protein sequence ID" value="CDP97459.1"/>
    <property type="molecule type" value="Genomic_DNA"/>
</dbReference>
<reference evidence="1" key="2">
    <citation type="submission" date="2012-12" db="EMBL/GenBank/DDBJ databases">
        <authorList>
            <consortium name="WormBase Consortium"/>
            <person name="Ghedin E."/>
            <person name="Paulini M."/>
        </authorList>
    </citation>
    <scope>NUCLEOTIDE SEQUENCE</scope>
    <source>
        <strain evidence="1">FR3</strain>
    </source>
</reference>
<gene>
    <name evidence="1" type="primary">Bm10282</name>
    <name evidence="1" type="ORF">BM_Bm10282</name>
</gene>
<evidence type="ECO:0000313" key="1">
    <source>
        <dbReference type="EMBL" id="CDP97459.1"/>
    </source>
</evidence>